<proteinExistence type="predicted"/>
<feature type="region of interest" description="Disordered" evidence="5">
    <location>
        <begin position="1"/>
        <end position="30"/>
    </location>
</feature>
<feature type="transmembrane region" description="Helical" evidence="6">
    <location>
        <begin position="368"/>
        <end position="387"/>
    </location>
</feature>
<feature type="transmembrane region" description="Helical" evidence="6">
    <location>
        <begin position="97"/>
        <end position="115"/>
    </location>
</feature>
<dbReference type="AlphaFoldDB" id="A0AAD9CYL3"/>
<feature type="transmembrane region" description="Helical" evidence="6">
    <location>
        <begin position="186"/>
        <end position="208"/>
    </location>
</feature>
<evidence type="ECO:0000256" key="1">
    <source>
        <dbReference type="ARBA" id="ARBA00004141"/>
    </source>
</evidence>
<evidence type="ECO:0000256" key="5">
    <source>
        <dbReference type="SAM" id="MobiDB-lite"/>
    </source>
</evidence>
<dbReference type="FunFam" id="1.20.1250.20:FF:000082">
    <property type="entry name" value="MFS multidrug transporter, putative"/>
    <property type="match status" value="1"/>
</dbReference>
<feature type="transmembrane region" description="Helical" evidence="6">
    <location>
        <begin position="290"/>
        <end position="317"/>
    </location>
</feature>
<dbReference type="PANTHER" id="PTHR23502">
    <property type="entry name" value="MAJOR FACILITATOR SUPERFAMILY"/>
    <property type="match status" value="1"/>
</dbReference>
<evidence type="ECO:0000259" key="7">
    <source>
        <dbReference type="PROSITE" id="PS50850"/>
    </source>
</evidence>
<dbReference type="InterPro" id="IPR036259">
    <property type="entry name" value="MFS_trans_sf"/>
</dbReference>
<keyword evidence="9" id="KW-1185">Reference proteome</keyword>
<dbReference type="InterPro" id="IPR020846">
    <property type="entry name" value="MFS_dom"/>
</dbReference>
<dbReference type="PANTHER" id="PTHR23502:SF134">
    <property type="entry name" value="MAJOR FACILITATOR SUPERFAMILY (MFS) PROFILE DOMAIN-CONTAINING PROTEIN-RELATED"/>
    <property type="match status" value="1"/>
</dbReference>
<feature type="transmembrane region" description="Helical" evidence="6">
    <location>
        <begin position="393"/>
        <end position="416"/>
    </location>
</feature>
<evidence type="ECO:0000256" key="6">
    <source>
        <dbReference type="SAM" id="Phobius"/>
    </source>
</evidence>
<dbReference type="PROSITE" id="PS50850">
    <property type="entry name" value="MFS"/>
    <property type="match status" value="1"/>
</dbReference>
<dbReference type="EMBL" id="JAODAN010000007">
    <property type="protein sequence ID" value="KAK1922845.1"/>
    <property type="molecule type" value="Genomic_DNA"/>
</dbReference>
<dbReference type="Proteomes" id="UP001182556">
    <property type="component" value="Unassembled WGS sequence"/>
</dbReference>
<evidence type="ECO:0000256" key="4">
    <source>
        <dbReference type="ARBA" id="ARBA00023136"/>
    </source>
</evidence>
<feature type="domain" description="Major facilitator superfamily (MFS) profile" evidence="7">
    <location>
        <begin position="61"/>
        <end position="488"/>
    </location>
</feature>
<feature type="compositionally biased region" description="Polar residues" evidence="5">
    <location>
        <begin position="10"/>
        <end position="23"/>
    </location>
</feature>
<dbReference type="SUPFAM" id="SSF103473">
    <property type="entry name" value="MFS general substrate transporter"/>
    <property type="match status" value="1"/>
</dbReference>
<evidence type="ECO:0000256" key="2">
    <source>
        <dbReference type="ARBA" id="ARBA00022692"/>
    </source>
</evidence>
<gene>
    <name evidence="8" type="ORF">DB88DRAFT_465251</name>
</gene>
<keyword evidence="2 6" id="KW-0812">Transmembrane</keyword>
<dbReference type="GO" id="GO:0022857">
    <property type="term" value="F:transmembrane transporter activity"/>
    <property type="evidence" value="ECO:0007669"/>
    <property type="project" value="InterPro"/>
</dbReference>
<comment type="subcellular location">
    <subcellularLocation>
        <location evidence="1">Membrane</location>
        <topology evidence="1">Multi-pass membrane protein</topology>
    </subcellularLocation>
</comment>
<keyword evidence="3 6" id="KW-1133">Transmembrane helix</keyword>
<feature type="transmembrane region" description="Helical" evidence="6">
    <location>
        <begin position="329"/>
        <end position="347"/>
    </location>
</feature>
<evidence type="ECO:0000256" key="3">
    <source>
        <dbReference type="ARBA" id="ARBA00022989"/>
    </source>
</evidence>
<comment type="caution">
    <text evidence="8">The sequence shown here is derived from an EMBL/GenBank/DDBJ whole genome shotgun (WGS) entry which is preliminary data.</text>
</comment>
<feature type="transmembrane region" description="Helical" evidence="6">
    <location>
        <begin position="460"/>
        <end position="481"/>
    </location>
</feature>
<accession>A0AAD9CYL3</accession>
<organism evidence="8 9">
    <name type="scientific">Papiliotrema laurentii</name>
    <name type="common">Cryptococcus laurentii</name>
    <dbReference type="NCBI Taxonomy" id="5418"/>
    <lineage>
        <taxon>Eukaryota</taxon>
        <taxon>Fungi</taxon>
        <taxon>Dikarya</taxon>
        <taxon>Basidiomycota</taxon>
        <taxon>Agaricomycotina</taxon>
        <taxon>Tremellomycetes</taxon>
        <taxon>Tremellales</taxon>
        <taxon>Rhynchogastremaceae</taxon>
        <taxon>Papiliotrema</taxon>
    </lineage>
</organism>
<dbReference type="Pfam" id="PF07690">
    <property type="entry name" value="MFS_1"/>
    <property type="match status" value="1"/>
</dbReference>
<sequence length="519" mass="56262">MSIEPIGVSPSESGQERTPSFSDSKTRDIDATPQQEVITIDWSPDDPQSPQNWSTWRKYSCLVTLLTTTTITAANCTHVAIVNPAGQERFGVDRDHFTLAITLLLIAIAFAPLFLAPLSETLGRNVIYQVTGVVTAAMYIPQALTTNFSGFLAARCFQGMSQSVGNSLVSGTVADMFSPDQRGTPMGLFTLATFLGQTIGGTVFGWVVQELGFQWVYGIQGIAAGATCVLNVLFVRETRIDNLLEKRARELTKKTGIKHVCRGAASKKQGFEVLATSCLRPLKFLVTEPIVSALTTWIAFAWAMIFLGGTSVSLVFAQYGWNTGQRGSAQSAVFIGGLAGYFAGSHQEALYRRAARKNGGIAPPEARLYYAAYGGLCFPIGTYVFAWTGKPSIPWIVPAIALCISNFGIYTIYAGTFTYLADAYETYSSSANAAQSFARNILAAVFPLFAYQFYTGMGYSQAGTLVASVALFLGLAPLILLRYGADLRARSKVASELRREFIADRAEEDGVHDLEMESR</sequence>
<dbReference type="InterPro" id="IPR011701">
    <property type="entry name" value="MFS"/>
</dbReference>
<dbReference type="GO" id="GO:0005886">
    <property type="term" value="C:plasma membrane"/>
    <property type="evidence" value="ECO:0007669"/>
    <property type="project" value="TreeGrafter"/>
</dbReference>
<evidence type="ECO:0000313" key="8">
    <source>
        <dbReference type="EMBL" id="KAK1922845.1"/>
    </source>
</evidence>
<protein>
    <submittedName>
        <fullName evidence="8">Major facilitator superfamily domain-containing protein</fullName>
    </submittedName>
</protein>
<evidence type="ECO:0000313" key="9">
    <source>
        <dbReference type="Proteomes" id="UP001182556"/>
    </source>
</evidence>
<name>A0AAD9CYL3_PAPLA</name>
<dbReference type="Gene3D" id="1.20.1250.20">
    <property type="entry name" value="MFS general substrate transporter like domains"/>
    <property type="match status" value="1"/>
</dbReference>
<keyword evidence="4 6" id="KW-0472">Membrane</keyword>
<reference evidence="8" key="1">
    <citation type="submission" date="2023-02" db="EMBL/GenBank/DDBJ databases">
        <title>Identification and recombinant expression of a fungal hydrolase from Papiliotrema laurentii that hydrolyzes apple cutin and clears colloidal polyester polyurethane.</title>
        <authorList>
            <consortium name="DOE Joint Genome Institute"/>
            <person name="Roman V.A."/>
            <person name="Bojanowski C."/>
            <person name="Crable B.R."/>
            <person name="Wagner D.N."/>
            <person name="Hung C.S."/>
            <person name="Nadeau L.J."/>
            <person name="Schratz L."/>
            <person name="Haridas S."/>
            <person name="Pangilinan J."/>
            <person name="Lipzen A."/>
            <person name="Na H."/>
            <person name="Yan M."/>
            <person name="Ng V."/>
            <person name="Grigoriev I.V."/>
            <person name="Spatafora J.W."/>
            <person name="Barlow D."/>
            <person name="Biffinger J."/>
            <person name="Kelley-Loughnane N."/>
            <person name="Varaljay V.A."/>
            <person name="Crookes-Goodson W.J."/>
        </authorList>
    </citation>
    <scope>NUCLEOTIDE SEQUENCE</scope>
    <source>
        <strain evidence="8">5307AH</strain>
    </source>
</reference>
<feature type="transmembrane region" description="Helical" evidence="6">
    <location>
        <begin position="437"/>
        <end position="454"/>
    </location>
</feature>
<feature type="transmembrane region" description="Helical" evidence="6">
    <location>
        <begin position="214"/>
        <end position="235"/>
    </location>
</feature>